<dbReference type="PANTHER" id="PTHR16024:SF6">
    <property type="entry name" value="XK-RELATED PROTEIN"/>
    <property type="match status" value="1"/>
</dbReference>
<keyword evidence="3" id="KW-1003">Cell membrane</keyword>
<dbReference type="OrthoDB" id="6356248at2759"/>
<comment type="similarity">
    <text evidence="2 7">Belongs to the XK family.</text>
</comment>
<protein>
    <recommendedName>
        <fullName evidence="7">XK-related protein</fullName>
    </recommendedName>
</protein>
<keyword evidence="9" id="KW-1185">Reference proteome</keyword>
<proteinExistence type="inferred from homology"/>
<evidence type="ECO:0000256" key="7">
    <source>
        <dbReference type="RuleBase" id="RU910716"/>
    </source>
</evidence>
<sequence length="346" mass="39159">MENVKNEQTDTAGEVENSDKVTMEAMSDETKTVTKCNLFCIVWGLSLFFVDIVLDINAAIEIYGCESSRIIDLLRYAIKLFRGKIPTTKDTMKKFSNWYADVAMIGMMDALLESDPQTIIQLSRIIPGNSMDNFNFGTKRTLCAVASFISVGFSIASYHAIIRMPQSQKKLISFKGRLCHLVWHILITASRVISMACLVTVHPYAALIAGIIHVVVVALCLLCFPPERKLSSLWSNIGLYLLIAFAYLFYAIPVRDGPSRKFYFCMYTIFIVENVASVAYWYSHLQNYLALIVSIFTICCFFIGIFFMLMYYKYFHPNKTVTVKNPSCNYSLAEQSEVLVGEGVKD</sequence>
<dbReference type="InterPro" id="IPR050895">
    <property type="entry name" value="XK-related_scramblase"/>
</dbReference>
<dbReference type="AlphaFoldDB" id="A0A8K0JUX1"/>
<evidence type="ECO:0000256" key="4">
    <source>
        <dbReference type="ARBA" id="ARBA00022692"/>
    </source>
</evidence>
<dbReference type="GO" id="GO:1902742">
    <property type="term" value="P:apoptotic process involved in development"/>
    <property type="evidence" value="ECO:0007669"/>
    <property type="project" value="TreeGrafter"/>
</dbReference>
<dbReference type="EMBL" id="KZ308152">
    <property type="protein sequence ID" value="KAG8223112.1"/>
    <property type="molecule type" value="Genomic_DNA"/>
</dbReference>
<evidence type="ECO:0000256" key="3">
    <source>
        <dbReference type="ARBA" id="ARBA00022475"/>
    </source>
</evidence>
<comment type="subcellular location">
    <subcellularLocation>
        <location evidence="1">Cell membrane</location>
        <topology evidence="1">Multi-pass membrane protein</topology>
    </subcellularLocation>
    <subcellularLocation>
        <location evidence="7">Membrane</location>
        <topology evidence="7">Multi-pass membrane protein</topology>
    </subcellularLocation>
</comment>
<feature type="transmembrane region" description="Helical" evidence="7">
    <location>
        <begin position="288"/>
        <end position="312"/>
    </location>
</feature>
<comment type="caution">
    <text evidence="8">The sequence shown here is derived from an EMBL/GenBank/DDBJ whole genome shotgun (WGS) entry which is preliminary data.</text>
</comment>
<evidence type="ECO:0000256" key="6">
    <source>
        <dbReference type="ARBA" id="ARBA00023136"/>
    </source>
</evidence>
<dbReference type="GO" id="GO:0005886">
    <property type="term" value="C:plasma membrane"/>
    <property type="evidence" value="ECO:0007669"/>
    <property type="project" value="UniProtKB-SubCell"/>
</dbReference>
<organism evidence="8 9">
    <name type="scientific">Ladona fulva</name>
    <name type="common">Scarce chaser dragonfly</name>
    <name type="synonym">Libellula fulva</name>
    <dbReference type="NCBI Taxonomy" id="123851"/>
    <lineage>
        <taxon>Eukaryota</taxon>
        <taxon>Metazoa</taxon>
        <taxon>Ecdysozoa</taxon>
        <taxon>Arthropoda</taxon>
        <taxon>Hexapoda</taxon>
        <taxon>Insecta</taxon>
        <taxon>Pterygota</taxon>
        <taxon>Palaeoptera</taxon>
        <taxon>Odonata</taxon>
        <taxon>Epiprocta</taxon>
        <taxon>Anisoptera</taxon>
        <taxon>Libelluloidea</taxon>
        <taxon>Libellulidae</taxon>
        <taxon>Ladona</taxon>
    </lineage>
</organism>
<dbReference type="Proteomes" id="UP000792457">
    <property type="component" value="Unassembled WGS sequence"/>
</dbReference>
<accession>A0A8K0JUX1</accession>
<feature type="transmembrane region" description="Helical" evidence="7">
    <location>
        <begin position="262"/>
        <end position="282"/>
    </location>
</feature>
<evidence type="ECO:0000256" key="2">
    <source>
        <dbReference type="ARBA" id="ARBA00008789"/>
    </source>
</evidence>
<evidence type="ECO:0000313" key="9">
    <source>
        <dbReference type="Proteomes" id="UP000792457"/>
    </source>
</evidence>
<dbReference type="InterPro" id="IPR018629">
    <property type="entry name" value="XK-rel"/>
</dbReference>
<dbReference type="Pfam" id="PF09815">
    <property type="entry name" value="XK-related"/>
    <property type="match status" value="1"/>
</dbReference>
<evidence type="ECO:0000313" key="8">
    <source>
        <dbReference type="EMBL" id="KAG8223112.1"/>
    </source>
</evidence>
<feature type="transmembrane region" description="Helical" evidence="7">
    <location>
        <begin position="141"/>
        <end position="161"/>
    </location>
</feature>
<evidence type="ECO:0000256" key="5">
    <source>
        <dbReference type="ARBA" id="ARBA00022989"/>
    </source>
</evidence>
<dbReference type="PANTHER" id="PTHR16024">
    <property type="entry name" value="XK-RELATED PROTEIN"/>
    <property type="match status" value="1"/>
</dbReference>
<dbReference type="GO" id="GO:0043652">
    <property type="term" value="P:engulfment of apoptotic cell"/>
    <property type="evidence" value="ECO:0007669"/>
    <property type="project" value="TreeGrafter"/>
</dbReference>
<name>A0A8K0JUX1_LADFU</name>
<gene>
    <name evidence="8" type="ORF">J437_LFUL014247</name>
</gene>
<keyword evidence="5 7" id="KW-1133">Transmembrane helix</keyword>
<evidence type="ECO:0000256" key="1">
    <source>
        <dbReference type="ARBA" id="ARBA00004651"/>
    </source>
</evidence>
<keyword evidence="6 7" id="KW-0472">Membrane</keyword>
<keyword evidence="4 7" id="KW-0812">Transmembrane</keyword>
<reference evidence="8" key="2">
    <citation type="submission" date="2017-10" db="EMBL/GenBank/DDBJ databases">
        <title>Ladona fulva Genome sequencing and assembly.</title>
        <authorList>
            <person name="Murali S."/>
            <person name="Richards S."/>
            <person name="Bandaranaike D."/>
            <person name="Bellair M."/>
            <person name="Blankenburg K."/>
            <person name="Chao H."/>
            <person name="Dinh H."/>
            <person name="Doddapaneni H."/>
            <person name="Dugan-Rocha S."/>
            <person name="Elkadiri S."/>
            <person name="Gnanaolivu R."/>
            <person name="Hernandez B."/>
            <person name="Skinner E."/>
            <person name="Javaid M."/>
            <person name="Lee S."/>
            <person name="Li M."/>
            <person name="Ming W."/>
            <person name="Munidasa M."/>
            <person name="Muniz J."/>
            <person name="Nguyen L."/>
            <person name="Hughes D."/>
            <person name="Osuji N."/>
            <person name="Pu L.-L."/>
            <person name="Puazo M."/>
            <person name="Qu C."/>
            <person name="Quiroz J."/>
            <person name="Raj R."/>
            <person name="Weissenberger G."/>
            <person name="Xin Y."/>
            <person name="Zou X."/>
            <person name="Han Y."/>
            <person name="Worley K."/>
            <person name="Muzny D."/>
            <person name="Gibbs R."/>
        </authorList>
    </citation>
    <scope>NUCLEOTIDE SEQUENCE</scope>
    <source>
        <strain evidence="8">Sampled in the wild</strain>
    </source>
</reference>
<reference evidence="8" key="1">
    <citation type="submission" date="2013-04" db="EMBL/GenBank/DDBJ databases">
        <authorList>
            <person name="Qu J."/>
            <person name="Murali S.C."/>
            <person name="Bandaranaike D."/>
            <person name="Bellair M."/>
            <person name="Blankenburg K."/>
            <person name="Chao H."/>
            <person name="Dinh H."/>
            <person name="Doddapaneni H."/>
            <person name="Downs B."/>
            <person name="Dugan-Rocha S."/>
            <person name="Elkadiri S."/>
            <person name="Gnanaolivu R.D."/>
            <person name="Hernandez B."/>
            <person name="Javaid M."/>
            <person name="Jayaseelan J.C."/>
            <person name="Lee S."/>
            <person name="Li M."/>
            <person name="Ming W."/>
            <person name="Munidasa M."/>
            <person name="Muniz J."/>
            <person name="Nguyen L."/>
            <person name="Ongeri F."/>
            <person name="Osuji N."/>
            <person name="Pu L.-L."/>
            <person name="Puazo M."/>
            <person name="Qu C."/>
            <person name="Quiroz J."/>
            <person name="Raj R."/>
            <person name="Weissenberger G."/>
            <person name="Xin Y."/>
            <person name="Zou X."/>
            <person name="Han Y."/>
            <person name="Richards S."/>
            <person name="Worley K."/>
            <person name="Muzny D."/>
            <person name="Gibbs R."/>
        </authorList>
    </citation>
    <scope>NUCLEOTIDE SEQUENCE</scope>
    <source>
        <strain evidence="8">Sampled in the wild</strain>
    </source>
</reference>
<feature type="transmembrane region" description="Helical" evidence="7">
    <location>
        <begin position="206"/>
        <end position="227"/>
    </location>
</feature>
<dbReference type="GO" id="GO:0070782">
    <property type="term" value="P:phosphatidylserine exposure on apoptotic cell surface"/>
    <property type="evidence" value="ECO:0007669"/>
    <property type="project" value="TreeGrafter"/>
</dbReference>
<feature type="transmembrane region" description="Helical" evidence="7">
    <location>
        <begin position="233"/>
        <end position="250"/>
    </location>
</feature>